<sequence length="102" mass="11667">MLLQHTIDRLELNLSNLESENQVLRQQALVAPTNEDLSEELRKLKSKLDDLESENELLRINSAIAKQIDTQEKVSTNVKESGPLVSILTKQRSLTDRQQVWS</sequence>
<evidence type="ECO:0000313" key="3">
    <source>
        <dbReference type="Proteomes" id="UP001280121"/>
    </source>
</evidence>
<dbReference type="AlphaFoldDB" id="A0AAD9TJZ7"/>
<protein>
    <submittedName>
        <fullName evidence="2">Uncharacterized protein</fullName>
    </submittedName>
</protein>
<accession>A0AAD9TJZ7</accession>
<organism evidence="2 3">
    <name type="scientific">Dipteronia dyeriana</name>
    <dbReference type="NCBI Taxonomy" id="168575"/>
    <lineage>
        <taxon>Eukaryota</taxon>
        <taxon>Viridiplantae</taxon>
        <taxon>Streptophyta</taxon>
        <taxon>Embryophyta</taxon>
        <taxon>Tracheophyta</taxon>
        <taxon>Spermatophyta</taxon>
        <taxon>Magnoliopsida</taxon>
        <taxon>eudicotyledons</taxon>
        <taxon>Gunneridae</taxon>
        <taxon>Pentapetalae</taxon>
        <taxon>rosids</taxon>
        <taxon>malvids</taxon>
        <taxon>Sapindales</taxon>
        <taxon>Sapindaceae</taxon>
        <taxon>Hippocastanoideae</taxon>
        <taxon>Acereae</taxon>
        <taxon>Dipteronia</taxon>
    </lineage>
</organism>
<keyword evidence="3" id="KW-1185">Reference proteome</keyword>
<name>A0AAD9TJZ7_9ROSI</name>
<dbReference type="Proteomes" id="UP001280121">
    <property type="component" value="Unassembled WGS sequence"/>
</dbReference>
<comment type="caution">
    <text evidence="2">The sequence shown here is derived from an EMBL/GenBank/DDBJ whole genome shotgun (WGS) entry which is preliminary data.</text>
</comment>
<feature type="coiled-coil region" evidence="1">
    <location>
        <begin position="7"/>
        <end position="61"/>
    </location>
</feature>
<dbReference type="EMBL" id="JANJYI010000009">
    <property type="protein sequence ID" value="KAK2637182.1"/>
    <property type="molecule type" value="Genomic_DNA"/>
</dbReference>
<evidence type="ECO:0000256" key="1">
    <source>
        <dbReference type="SAM" id="Coils"/>
    </source>
</evidence>
<evidence type="ECO:0000313" key="2">
    <source>
        <dbReference type="EMBL" id="KAK2637182.1"/>
    </source>
</evidence>
<reference evidence="2" key="1">
    <citation type="journal article" date="2023" name="Plant J.">
        <title>Genome sequences and population genomics provide insights into the demographic history, inbreeding, and mutation load of two 'living fossil' tree species of Dipteronia.</title>
        <authorList>
            <person name="Feng Y."/>
            <person name="Comes H.P."/>
            <person name="Chen J."/>
            <person name="Zhu S."/>
            <person name="Lu R."/>
            <person name="Zhang X."/>
            <person name="Li P."/>
            <person name="Qiu J."/>
            <person name="Olsen K.M."/>
            <person name="Qiu Y."/>
        </authorList>
    </citation>
    <scope>NUCLEOTIDE SEQUENCE</scope>
    <source>
        <strain evidence="2">KIB01</strain>
    </source>
</reference>
<gene>
    <name evidence="2" type="ORF">Ddye_031974</name>
</gene>
<keyword evidence="1" id="KW-0175">Coiled coil</keyword>
<proteinExistence type="predicted"/>